<evidence type="ECO:0000256" key="4">
    <source>
        <dbReference type="ARBA" id="ARBA00023136"/>
    </source>
</evidence>
<dbReference type="GO" id="GO:1904315">
    <property type="term" value="F:transmitter-gated monoatomic ion channel activity involved in regulation of postsynaptic membrane potential"/>
    <property type="evidence" value="ECO:0000318"/>
    <property type="project" value="GO_Central"/>
</dbReference>
<dbReference type="Gene3D" id="2.70.170.10">
    <property type="entry name" value="Neurotransmitter-gated ion-channel ligand-binding domain"/>
    <property type="match status" value="1"/>
</dbReference>
<dbReference type="InParanoid" id="A0A7M7HKI2"/>
<name>A0A7M7HKI2_STRPU</name>
<evidence type="ECO:0000256" key="5">
    <source>
        <dbReference type="SAM" id="Phobius"/>
    </source>
</evidence>
<proteinExistence type="predicted"/>
<dbReference type="PROSITE" id="PS00236">
    <property type="entry name" value="NEUROTR_ION_CHANNEL"/>
    <property type="match status" value="1"/>
</dbReference>
<evidence type="ECO:0000259" key="6">
    <source>
        <dbReference type="Pfam" id="PF02931"/>
    </source>
</evidence>
<keyword evidence="4 5" id="KW-0472">Membrane</keyword>
<reference evidence="9" key="1">
    <citation type="submission" date="2015-02" db="EMBL/GenBank/DDBJ databases">
        <title>Genome sequencing for Strongylocentrotus purpuratus.</title>
        <authorList>
            <person name="Murali S."/>
            <person name="Liu Y."/>
            <person name="Vee V."/>
            <person name="English A."/>
            <person name="Wang M."/>
            <person name="Skinner E."/>
            <person name="Han Y."/>
            <person name="Muzny D.M."/>
            <person name="Worley K.C."/>
            <person name="Gibbs R.A."/>
        </authorList>
    </citation>
    <scope>NUCLEOTIDE SEQUENCE</scope>
</reference>
<dbReference type="CDD" id="cd19051">
    <property type="entry name" value="LGIC_TM_cation"/>
    <property type="match status" value="1"/>
</dbReference>
<keyword evidence="3 5" id="KW-1133">Transmembrane helix</keyword>
<sequence length="381" mass="43797">MRMKWTDEYLQWDPDEWDGIYNITLHCNDIWRPDLTLVQNLHKDGISIDETYVNIQHTGSVDWLFPAISTSACKINIMYFPYDIQECNLTYYPWSLVNSQMRLFALTDDDALQERYVRNGIWRLTRFLPSNDSVQYKCCQDPFDRVVYTLTFARETAFFSTNIVIPAVFLTILMLIGFWLHPDSGEKITFTVTNLLALILFQQLVAEFMPPIGEPRSIIVTCFFILITLSVCSVILTVIVLHVYHKDVVSRPPSWAFWLLRIFIHSNAEGKMSDYYKYLEAKQCERRYSTIQYICDTVQLATVLDNKPPSSSDSAGESSSLREGSIDFKALKMRSPMELTNGFMWKQLAHGIDRAFGTILSACMLGCGIYAVVSFSQAPKG</sequence>
<dbReference type="SUPFAM" id="SSF63712">
    <property type="entry name" value="Nicotinic receptor ligand binding domain-like"/>
    <property type="match status" value="1"/>
</dbReference>
<evidence type="ECO:0000259" key="7">
    <source>
        <dbReference type="Pfam" id="PF02932"/>
    </source>
</evidence>
<keyword evidence="2 5" id="KW-0812">Transmembrane</keyword>
<evidence type="ECO:0000256" key="2">
    <source>
        <dbReference type="ARBA" id="ARBA00022692"/>
    </source>
</evidence>
<dbReference type="EnsemblMetazoa" id="XM_011677300">
    <property type="protein sequence ID" value="XP_011675602"/>
    <property type="gene ID" value="LOC577311"/>
</dbReference>
<comment type="subcellular location">
    <subcellularLocation>
        <location evidence="1">Membrane</location>
        <topology evidence="1">Multi-pass membrane protein</topology>
    </subcellularLocation>
</comment>
<protein>
    <submittedName>
        <fullName evidence="8">Uncharacterized protein</fullName>
    </submittedName>
</protein>
<evidence type="ECO:0000256" key="1">
    <source>
        <dbReference type="ARBA" id="ARBA00004141"/>
    </source>
</evidence>
<dbReference type="GO" id="GO:1902495">
    <property type="term" value="C:transmembrane transporter complex"/>
    <property type="evidence" value="ECO:0000318"/>
    <property type="project" value="GO_Central"/>
</dbReference>
<dbReference type="GO" id="GO:0034220">
    <property type="term" value="P:monoatomic ion transmembrane transport"/>
    <property type="evidence" value="ECO:0000318"/>
    <property type="project" value="GO_Central"/>
</dbReference>
<dbReference type="FunFam" id="2.70.170.10:FF:000028">
    <property type="entry name" value="AcetylCholine Receptor"/>
    <property type="match status" value="1"/>
</dbReference>
<dbReference type="GO" id="GO:0098794">
    <property type="term" value="C:postsynapse"/>
    <property type="evidence" value="ECO:0007669"/>
    <property type="project" value="GOC"/>
</dbReference>
<dbReference type="KEGG" id="spu:577311"/>
<dbReference type="Pfam" id="PF02931">
    <property type="entry name" value="Neur_chan_LBD"/>
    <property type="match status" value="1"/>
</dbReference>
<organism evidence="8 9">
    <name type="scientific">Strongylocentrotus purpuratus</name>
    <name type="common">Purple sea urchin</name>
    <dbReference type="NCBI Taxonomy" id="7668"/>
    <lineage>
        <taxon>Eukaryota</taxon>
        <taxon>Metazoa</taxon>
        <taxon>Echinodermata</taxon>
        <taxon>Eleutherozoa</taxon>
        <taxon>Echinozoa</taxon>
        <taxon>Echinoidea</taxon>
        <taxon>Euechinoidea</taxon>
        <taxon>Echinacea</taxon>
        <taxon>Camarodonta</taxon>
        <taxon>Echinidea</taxon>
        <taxon>Strongylocentrotidae</taxon>
        <taxon>Strongylocentrotus</taxon>
    </lineage>
</organism>
<dbReference type="InterPro" id="IPR006201">
    <property type="entry name" value="Neur_channel"/>
</dbReference>
<dbReference type="PANTHER" id="PTHR18945">
    <property type="entry name" value="NEUROTRANSMITTER GATED ION CHANNEL"/>
    <property type="match status" value="1"/>
</dbReference>
<dbReference type="OrthoDB" id="410315at2759"/>
<evidence type="ECO:0000256" key="3">
    <source>
        <dbReference type="ARBA" id="ARBA00022989"/>
    </source>
</evidence>
<accession>A0A7M7HKI2</accession>
<dbReference type="GO" id="GO:0005231">
    <property type="term" value="F:excitatory extracellular ligand-gated monoatomic ion channel activity"/>
    <property type="evidence" value="ECO:0000318"/>
    <property type="project" value="GO_Central"/>
</dbReference>
<feature type="transmembrane region" description="Helical" evidence="5">
    <location>
        <begin position="218"/>
        <end position="244"/>
    </location>
</feature>
<dbReference type="FunFam" id="1.20.58.390:FF:000093">
    <property type="entry name" value="Uncharacterized protein"/>
    <property type="match status" value="1"/>
</dbReference>
<dbReference type="InterPro" id="IPR018000">
    <property type="entry name" value="Neurotransmitter_ion_chnl_CS"/>
</dbReference>
<dbReference type="Gene3D" id="1.20.58.390">
    <property type="entry name" value="Neurotransmitter-gated ion-channel transmembrane domain"/>
    <property type="match status" value="1"/>
</dbReference>
<feature type="domain" description="Neurotransmitter-gated ion-channel transmembrane" evidence="7">
    <location>
        <begin position="163"/>
        <end position="247"/>
    </location>
</feature>
<keyword evidence="9" id="KW-1185">Reference proteome</keyword>
<reference evidence="8" key="2">
    <citation type="submission" date="2021-01" db="UniProtKB">
        <authorList>
            <consortium name="EnsemblMetazoa"/>
        </authorList>
    </citation>
    <scope>IDENTIFICATION</scope>
</reference>
<feature type="transmembrane region" description="Helical" evidence="5">
    <location>
        <begin position="163"/>
        <end position="182"/>
    </location>
</feature>
<dbReference type="SUPFAM" id="SSF90112">
    <property type="entry name" value="Neurotransmitter-gated ion-channel transmembrane pore"/>
    <property type="match status" value="1"/>
</dbReference>
<dbReference type="GO" id="GO:0045202">
    <property type="term" value="C:synapse"/>
    <property type="evidence" value="ECO:0000318"/>
    <property type="project" value="GO_Central"/>
</dbReference>
<dbReference type="OMA" id="MWKQLAH"/>
<dbReference type="Pfam" id="PF02932">
    <property type="entry name" value="Neur_chan_memb"/>
    <property type="match status" value="1"/>
</dbReference>
<feature type="transmembrane region" description="Helical" evidence="5">
    <location>
        <begin position="355"/>
        <end position="375"/>
    </location>
</feature>
<feature type="domain" description="Neurotransmitter-gated ion-channel ligand-binding" evidence="6">
    <location>
        <begin position="1"/>
        <end position="156"/>
    </location>
</feature>
<dbReference type="GO" id="GO:0005886">
    <property type="term" value="C:plasma membrane"/>
    <property type="evidence" value="ECO:0000318"/>
    <property type="project" value="GO_Central"/>
</dbReference>
<dbReference type="InterPro" id="IPR038050">
    <property type="entry name" value="Neuro_actylchol_rec"/>
</dbReference>
<dbReference type="GO" id="GO:0043005">
    <property type="term" value="C:neuron projection"/>
    <property type="evidence" value="ECO:0000318"/>
    <property type="project" value="GO_Central"/>
</dbReference>
<dbReference type="InterPro" id="IPR036719">
    <property type="entry name" value="Neuro-gated_channel_TM_sf"/>
</dbReference>
<dbReference type="InterPro" id="IPR006202">
    <property type="entry name" value="Neur_chan_lig-bd"/>
</dbReference>
<dbReference type="InterPro" id="IPR006029">
    <property type="entry name" value="Neurotrans-gated_channel_TM"/>
</dbReference>
<dbReference type="InterPro" id="IPR036734">
    <property type="entry name" value="Neur_chan_lig-bd_sf"/>
</dbReference>
<dbReference type="AlphaFoldDB" id="A0A7M7HKI2"/>
<dbReference type="GO" id="GO:0004888">
    <property type="term" value="F:transmembrane signaling receptor activity"/>
    <property type="evidence" value="ECO:0007669"/>
    <property type="project" value="InterPro"/>
</dbReference>
<evidence type="ECO:0000313" key="8">
    <source>
        <dbReference type="EnsemblMetazoa" id="XP_011675602"/>
    </source>
</evidence>
<dbReference type="GO" id="GO:0042391">
    <property type="term" value="P:regulation of membrane potential"/>
    <property type="evidence" value="ECO:0000318"/>
    <property type="project" value="GO_Central"/>
</dbReference>
<dbReference type="Proteomes" id="UP000007110">
    <property type="component" value="Unassembled WGS sequence"/>
</dbReference>
<dbReference type="GO" id="GO:0007268">
    <property type="term" value="P:chemical synaptic transmission"/>
    <property type="evidence" value="ECO:0000318"/>
    <property type="project" value="GO_Central"/>
</dbReference>
<dbReference type="GeneID" id="577311"/>
<dbReference type="RefSeq" id="XP_011675602.2">
    <property type="nucleotide sequence ID" value="XM_011677300.2"/>
</dbReference>
<evidence type="ECO:0000313" key="9">
    <source>
        <dbReference type="Proteomes" id="UP000007110"/>
    </source>
</evidence>